<accession>A0ABV7PJV5</accession>
<dbReference type="Pfam" id="PF00067">
    <property type="entry name" value="p450"/>
    <property type="match status" value="1"/>
</dbReference>
<dbReference type="CDD" id="cd11067">
    <property type="entry name" value="CYP152"/>
    <property type="match status" value="1"/>
</dbReference>
<evidence type="ECO:0000313" key="2">
    <source>
        <dbReference type="Proteomes" id="UP001595665"/>
    </source>
</evidence>
<dbReference type="InterPro" id="IPR001128">
    <property type="entry name" value="Cyt_P450"/>
</dbReference>
<organism evidence="1 2">
    <name type="scientific">Massilia haematophila</name>
    <dbReference type="NCBI Taxonomy" id="457923"/>
    <lineage>
        <taxon>Bacteria</taxon>
        <taxon>Pseudomonadati</taxon>
        <taxon>Pseudomonadota</taxon>
        <taxon>Betaproteobacteria</taxon>
        <taxon>Burkholderiales</taxon>
        <taxon>Oxalobacteraceae</taxon>
        <taxon>Telluria group</taxon>
        <taxon>Massilia</taxon>
    </lineage>
</organism>
<keyword evidence="2" id="KW-1185">Reference proteome</keyword>
<proteinExistence type="predicted"/>
<dbReference type="InterPro" id="IPR036396">
    <property type="entry name" value="Cyt_P450_sf"/>
</dbReference>
<dbReference type="EMBL" id="JBHRVV010000001">
    <property type="protein sequence ID" value="MFC3459488.1"/>
    <property type="molecule type" value="Genomic_DNA"/>
</dbReference>
<dbReference type="Gene3D" id="1.10.630.10">
    <property type="entry name" value="Cytochrome P450"/>
    <property type="match status" value="1"/>
</dbReference>
<protein>
    <submittedName>
        <fullName evidence="1">Cytochrome P450</fullName>
    </submittedName>
</protein>
<dbReference type="RefSeq" id="WP_379736069.1">
    <property type="nucleotide sequence ID" value="NZ_JBHRVV010000001.1"/>
</dbReference>
<name>A0ABV7PJV5_9BURK</name>
<reference evidence="2" key="1">
    <citation type="journal article" date="2019" name="Int. J. Syst. Evol. Microbiol.">
        <title>The Global Catalogue of Microorganisms (GCM) 10K type strain sequencing project: providing services to taxonomists for standard genome sequencing and annotation.</title>
        <authorList>
            <consortium name="The Broad Institute Genomics Platform"/>
            <consortium name="The Broad Institute Genome Sequencing Center for Infectious Disease"/>
            <person name="Wu L."/>
            <person name="Ma J."/>
        </authorList>
    </citation>
    <scope>NUCLEOTIDE SEQUENCE [LARGE SCALE GENOMIC DNA]</scope>
    <source>
        <strain evidence="2">CCM 7480</strain>
    </source>
</reference>
<sequence length="428" mass="47696">MNDLRQPALPVHRAIPEAPGFDNTYALLSEGYRFIGNRCDALNSDIFSTRLMLKRVVCVRGEAAARMFYQPGRFTRRRAIPPTALALLQDHGSTQVLDGAMHRLRKELMMALQSPEQRARLVALAEAEWRKQFALWTRTRQVVLVQEAQAVLCRAACAWAGVPLANADEAVLRTAEFSAMIDGAGTVGPRNWLGQSLRRHTEQWARERINAIRMDGALDPDSPAARIAYHVDADGEVLSGEHAAVELINILRPVVAVARYIVFGALALHEFPEWRERLAAGDDAALDMFVQEVRRYYPFFPAVGGRVLEEFEWQGLRFAKNDWVLLDLYGTNRHPGSWGGDGEHFRPGRFEGRQGSGYDLVSHGAGDYASGHRCPGDTVTVELTKSALRLLASEVAYEVPPQDLSIDLARMPTLPASGFVMEGLRLRR</sequence>
<dbReference type="Proteomes" id="UP001595665">
    <property type="component" value="Unassembled WGS sequence"/>
</dbReference>
<comment type="caution">
    <text evidence="1">The sequence shown here is derived from an EMBL/GenBank/DDBJ whole genome shotgun (WGS) entry which is preliminary data.</text>
</comment>
<dbReference type="SUPFAM" id="SSF48264">
    <property type="entry name" value="Cytochrome P450"/>
    <property type="match status" value="1"/>
</dbReference>
<gene>
    <name evidence="1" type="ORF">ACFOPH_14725</name>
</gene>
<evidence type="ECO:0000313" key="1">
    <source>
        <dbReference type="EMBL" id="MFC3459488.1"/>
    </source>
</evidence>